<evidence type="ECO:0000313" key="2">
    <source>
        <dbReference type="EnsemblPlants" id="OGLUM08G25190.1"/>
    </source>
</evidence>
<organism evidence="2">
    <name type="scientific">Oryza glumipatula</name>
    <dbReference type="NCBI Taxonomy" id="40148"/>
    <lineage>
        <taxon>Eukaryota</taxon>
        <taxon>Viridiplantae</taxon>
        <taxon>Streptophyta</taxon>
        <taxon>Embryophyta</taxon>
        <taxon>Tracheophyta</taxon>
        <taxon>Spermatophyta</taxon>
        <taxon>Magnoliopsida</taxon>
        <taxon>Liliopsida</taxon>
        <taxon>Poales</taxon>
        <taxon>Poaceae</taxon>
        <taxon>BOP clade</taxon>
        <taxon>Oryzoideae</taxon>
        <taxon>Oryzeae</taxon>
        <taxon>Oryzinae</taxon>
        <taxon>Oryza</taxon>
    </lineage>
</organism>
<feature type="region of interest" description="Disordered" evidence="1">
    <location>
        <begin position="185"/>
        <end position="254"/>
    </location>
</feature>
<dbReference type="AlphaFoldDB" id="A0A0E0AYZ7"/>
<dbReference type="Proteomes" id="UP000026961">
    <property type="component" value="Chromosome 8"/>
</dbReference>
<dbReference type="EnsemblPlants" id="OGLUM08G25190.1">
    <property type="protein sequence ID" value="OGLUM08G25190.1"/>
    <property type="gene ID" value="OGLUM08G25190"/>
</dbReference>
<keyword evidence="3" id="KW-1185">Reference proteome</keyword>
<feature type="compositionally biased region" description="Basic and acidic residues" evidence="1">
    <location>
        <begin position="225"/>
        <end position="254"/>
    </location>
</feature>
<accession>A0A0E0AYZ7</accession>
<sequence length="254" mass="26856">MVAVEIHAWIWRGGDRRWGLLVAAATVAPGGAEVGEVRLRDGRIRLDDDRRRWVHPKMRGRRRGERATEAAAGGDGATAWRPAAASSGRLLAAWWRMATAQRRSVEAVATVDGSGDDDRDYGGSGDVGGGEGVGCKVRMATASSGCGGGDRDCGHRRHDGLRRLAEGVGDDCIWPARHRLVEGSETGLAQRGPPASSAAPPRLLTTAALRRHHPLPPSGAAAGESRSEGRGEEQRGGEGPVVRRGEEERCGGED</sequence>
<proteinExistence type="predicted"/>
<evidence type="ECO:0000256" key="1">
    <source>
        <dbReference type="SAM" id="MobiDB-lite"/>
    </source>
</evidence>
<dbReference type="Gramene" id="OGLUM08G25190.1">
    <property type="protein sequence ID" value="OGLUM08G25190.1"/>
    <property type="gene ID" value="OGLUM08G25190"/>
</dbReference>
<reference evidence="2" key="2">
    <citation type="submission" date="2018-05" db="EMBL/GenBank/DDBJ databases">
        <title>OgluRS3 (Oryza glumaepatula Reference Sequence Version 3).</title>
        <authorList>
            <person name="Zhang J."/>
            <person name="Kudrna D."/>
            <person name="Lee S."/>
            <person name="Talag J."/>
            <person name="Welchert J."/>
            <person name="Wing R.A."/>
        </authorList>
    </citation>
    <scope>NUCLEOTIDE SEQUENCE [LARGE SCALE GENOMIC DNA]</scope>
</reference>
<protein>
    <submittedName>
        <fullName evidence="2">Uncharacterized protein</fullName>
    </submittedName>
</protein>
<reference evidence="2" key="1">
    <citation type="submission" date="2015-04" db="UniProtKB">
        <authorList>
            <consortium name="EnsemblPlants"/>
        </authorList>
    </citation>
    <scope>IDENTIFICATION</scope>
</reference>
<dbReference type="HOGENOM" id="CLU_1095726_0_0_1"/>
<feature type="region of interest" description="Disordered" evidence="1">
    <location>
        <begin position="58"/>
        <end position="80"/>
    </location>
</feature>
<feature type="compositionally biased region" description="Low complexity" evidence="1">
    <location>
        <begin position="193"/>
        <end position="208"/>
    </location>
</feature>
<evidence type="ECO:0000313" key="3">
    <source>
        <dbReference type="Proteomes" id="UP000026961"/>
    </source>
</evidence>
<name>A0A0E0AYZ7_9ORYZ</name>